<protein>
    <recommendedName>
        <fullName evidence="7">Phosphatidate cytidylyltransferase</fullName>
        <ecNumber evidence="7">2.7.7.41</ecNumber>
    </recommendedName>
</protein>
<keyword evidence="6 8" id="KW-0472">Membrane</keyword>
<sequence length="308" mass="34732">MDPLYHGITLVLSILAAGYAITRWKVPASHPARKEILVRIRTWCWIIAFFLPVLLFPQPLPSILMALVSFMAFKEFISLTPNRQQDRWAFLWAYMAIPLQYFWVIQAWYGMFIIFIPVYLFLLLPTRLVLSGHPKGFLNATSTLHWGLVTTVFSLSHMAYLLVLPELEAHGRLISGASLLFLLVFLTQMNDVAQFVWGKTLGKHKILPLVSPNKTWEGFLGGAATTVVIATLLGPLFTPLDWPRALLVGLEIGVFGFIGDVVMSAVKRDIGVKDTGTLLPGHGGILDRLDSLTFTAPLYFHTLYYFYY</sequence>
<evidence type="ECO:0000256" key="3">
    <source>
        <dbReference type="ARBA" id="ARBA00022679"/>
    </source>
</evidence>
<evidence type="ECO:0000256" key="7">
    <source>
        <dbReference type="RuleBase" id="RU003938"/>
    </source>
</evidence>
<feature type="transmembrane region" description="Helical" evidence="8">
    <location>
        <begin position="101"/>
        <end position="124"/>
    </location>
</feature>
<keyword evidence="5 8" id="KW-1133">Transmembrane helix</keyword>
<evidence type="ECO:0000313" key="9">
    <source>
        <dbReference type="EMBL" id="MFC3914326.1"/>
    </source>
</evidence>
<feature type="transmembrane region" description="Helical" evidence="8">
    <location>
        <begin position="176"/>
        <end position="198"/>
    </location>
</feature>
<reference evidence="10" key="1">
    <citation type="journal article" date="2019" name="Int. J. Syst. Evol. Microbiol.">
        <title>The Global Catalogue of Microorganisms (GCM) 10K type strain sequencing project: providing services to taxonomists for standard genome sequencing and annotation.</title>
        <authorList>
            <consortium name="The Broad Institute Genomics Platform"/>
            <consortium name="The Broad Institute Genome Sequencing Center for Infectious Disease"/>
            <person name="Wu L."/>
            <person name="Ma J."/>
        </authorList>
    </citation>
    <scope>NUCLEOTIDE SEQUENCE [LARGE SCALE GENOMIC DNA]</scope>
    <source>
        <strain evidence="10">CCUG 54939</strain>
    </source>
</reference>
<keyword evidence="7 9" id="KW-0548">Nucleotidyltransferase</keyword>
<dbReference type="PROSITE" id="PS01315">
    <property type="entry name" value="CDS"/>
    <property type="match status" value="1"/>
</dbReference>
<feature type="transmembrane region" description="Helical" evidence="8">
    <location>
        <begin position="245"/>
        <end position="266"/>
    </location>
</feature>
<feature type="transmembrane region" description="Helical" evidence="8">
    <location>
        <begin position="218"/>
        <end position="238"/>
    </location>
</feature>
<comment type="catalytic activity">
    <reaction evidence="7">
        <text>a 1,2-diacyl-sn-glycero-3-phosphate + CTP + H(+) = a CDP-1,2-diacyl-sn-glycerol + diphosphate</text>
        <dbReference type="Rhea" id="RHEA:16229"/>
        <dbReference type="ChEBI" id="CHEBI:15378"/>
        <dbReference type="ChEBI" id="CHEBI:33019"/>
        <dbReference type="ChEBI" id="CHEBI:37563"/>
        <dbReference type="ChEBI" id="CHEBI:58332"/>
        <dbReference type="ChEBI" id="CHEBI:58608"/>
        <dbReference type="EC" id="2.7.7.41"/>
    </reaction>
</comment>
<feature type="transmembrane region" description="Helical" evidence="8">
    <location>
        <begin position="144"/>
        <end position="164"/>
    </location>
</feature>
<evidence type="ECO:0000256" key="1">
    <source>
        <dbReference type="ARBA" id="ARBA00004141"/>
    </source>
</evidence>
<comment type="subcellular location">
    <subcellularLocation>
        <location evidence="1">Membrane</location>
        <topology evidence="1">Multi-pass membrane protein</topology>
    </subcellularLocation>
</comment>
<evidence type="ECO:0000256" key="8">
    <source>
        <dbReference type="SAM" id="Phobius"/>
    </source>
</evidence>
<evidence type="ECO:0000256" key="6">
    <source>
        <dbReference type="ARBA" id="ARBA00023136"/>
    </source>
</evidence>
<dbReference type="GO" id="GO:0004605">
    <property type="term" value="F:phosphatidate cytidylyltransferase activity"/>
    <property type="evidence" value="ECO:0007669"/>
    <property type="project" value="UniProtKB-EC"/>
</dbReference>
<organism evidence="9 10">
    <name type="scientific">Pseudaeromonas sharmana</name>
    <dbReference type="NCBI Taxonomy" id="328412"/>
    <lineage>
        <taxon>Bacteria</taxon>
        <taxon>Pseudomonadati</taxon>
        <taxon>Pseudomonadota</taxon>
        <taxon>Gammaproteobacteria</taxon>
        <taxon>Aeromonadales</taxon>
        <taxon>Aeromonadaceae</taxon>
        <taxon>Pseudaeromonas</taxon>
    </lineage>
</organism>
<dbReference type="Proteomes" id="UP001595692">
    <property type="component" value="Unassembled WGS sequence"/>
</dbReference>
<feature type="transmembrane region" description="Helical" evidence="8">
    <location>
        <begin position="6"/>
        <end position="24"/>
    </location>
</feature>
<dbReference type="PANTHER" id="PTHR43535">
    <property type="entry name" value="PHOSPHATIDATE CYTIDYLYLTRANSFERASE"/>
    <property type="match status" value="1"/>
</dbReference>
<proteinExistence type="inferred from homology"/>
<dbReference type="InterPro" id="IPR000374">
    <property type="entry name" value="PC_trans"/>
</dbReference>
<keyword evidence="3 7" id="KW-0808">Transferase</keyword>
<evidence type="ECO:0000256" key="4">
    <source>
        <dbReference type="ARBA" id="ARBA00022692"/>
    </source>
</evidence>
<accession>A0ABV8CQ29</accession>
<evidence type="ECO:0000256" key="2">
    <source>
        <dbReference type="ARBA" id="ARBA00010185"/>
    </source>
</evidence>
<dbReference type="PANTHER" id="PTHR43535:SF1">
    <property type="entry name" value="PHOSPHATIDATE CYTIDYLYLTRANSFERASE"/>
    <property type="match status" value="1"/>
</dbReference>
<comment type="caution">
    <text evidence="9">The sequence shown here is derived from an EMBL/GenBank/DDBJ whole genome shotgun (WGS) entry which is preliminary data.</text>
</comment>
<dbReference type="Pfam" id="PF01148">
    <property type="entry name" value="CTP_transf_1"/>
    <property type="match status" value="1"/>
</dbReference>
<evidence type="ECO:0000256" key="5">
    <source>
        <dbReference type="ARBA" id="ARBA00022989"/>
    </source>
</evidence>
<dbReference type="EC" id="2.7.7.41" evidence="7"/>
<evidence type="ECO:0000313" key="10">
    <source>
        <dbReference type="Proteomes" id="UP001595692"/>
    </source>
</evidence>
<gene>
    <name evidence="9" type="ORF">ACFOSS_12725</name>
</gene>
<comment type="pathway">
    <text evidence="7">Phospholipid metabolism; CDP-diacylglycerol biosynthesis; CDP-diacylglycerol from sn-glycerol 3-phosphate: step 3/3.</text>
</comment>
<name>A0ABV8CQ29_9GAMM</name>
<dbReference type="EMBL" id="JBHSAF010000014">
    <property type="protein sequence ID" value="MFC3914326.1"/>
    <property type="molecule type" value="Genomic_DNA"/>
</dbReference>
<keyword evidence="10" id="KW-1185">Reference proteome</keyword>
<keyword evidence="4 7" id="KW-0812">Transmembrane</keyword>
<dbReference type="RefSeq" id="WP_377153077.1">
    <property type="nucleotide sequence ID" value="NZ_JBHSAF010000014.1"/>
</dbReference>
<comment type="similarity">
    <text evidence="2 7">Belongs to the CDS family.</text>
</comment>